<gene>
    <name evidence="1" type="ORF">CASFOL_007338</name>
</gene>
<keyword evidence="2" id="KW-1185">Reference proteome</keyword>
<protein>
    <recommendedName>
        <fullName evidence="3">ATP synthase F0 subunit 8</fullName>
    </recommendedName>
</protein>
<evidence type="ECO:0008006" key="3">
    <source>
        <dbReference type="Google" id="ProtNLM"/>
    </source>
</evidence>
<dbReference type="AlphaFoldDB" id="A0ABD3ECS6"/>
<proteinExistence type="predicted"/>
<reference evidence="2" key="1">
    <citation type="journal article" date="2024" name="IScience">
        <title>Strigolactones Initiate the Formation of Haustorium-like Structures in Castilleja.</title>
        <authorList>
            <person name="Buerger M."/>
            <person name="Peterson D."/>
            <person name="Chory J."/>
        </authorList>
    </citation>
    <scope>NUCLEOTIDE SEQUENCE [LARGE SCALE GENOMIC DNA]</scope>
</reference>
<evidence type="ECO:0000313" key="2">
    <source>
        <dbReference type="Proteomes" id="UP001632038"/>
    </source>
</evidence>
<dbReference type="EMBL" id="JAVIJP010000007">
    <property type="protein sequence ID" value="KAL3650935.1"/>
    <property type="molecule type" value="Genomic_DNA"/>
</dbReference>
<sequence length="41" mass="4627">MEIIQLPFNFSATNFLLFASFIKITPKLPKLACLQAPQSFP</sequence>
<comment type="caution">
    <text evidence="1">The sequence shown here is derived from an EMBL/GenBank/DDBJ whole genome shotgun (WGS) entry which is preliminary data.</text>
</comment>
<dbReference type="Proteomes" id="UP001632038">
    <property type="component" value="Unassembled WGS sequence"/>
</dbReference>
<name>A0ABD3ECS6_9LAMI</name>
<organism evidence="1 2">
    <name type="scientific">Castilleja foliolosa</name>
    <dbReference type="NCBI Taxonomy" id="1961234"/>
    <lineage>
        <taxon>Eukaryota</taxon>
        <taxon>Viridiplantae</taxon>
        <taxon>Streptophyta</taxon>
        <taxon>Embryophyta</taxon>
        <taxon>Tracheophyta</taxon>
        <taxon>Spermatophyta</taxon>
        <taxon>Magnoliopsida</taxon>
        <taxon>eudicotyledons</taxon>
        <taxon>Gunneridae</taxon>
        <taxon>Pentapetalae</taxon>
        <taxon>asterids</taxon>
        <taxon>lamiids</taxon>
        <taxon>Lamiales</taxon>
        <taxon>Orobanchaceae</taxon>
        <taxon>Pedicularideae</taxon>
        <taxon>Castillejinae</taxon>
        <taxon>Castilleja</taxon>
    </lineage>
</organism>
<accession>A0ABD3ECS6</accession>
<evidence type="ECO:0000313" key="1">
    <source>
        <dbReference type="EMBL" id="KAL3650935.1"/>
    </source>
</evidence>